<sequence>VVLGLSSAGQWQLPAGEGSPEAKAGDYSELYGRISRAVVGITRRDYPRGRSRSTITHFGTGTLLDPVGLVLTSPTVVPEGSRNIDVYLRGGRVAPAVLVKVYPEKEVSLLQLKDFRRALEPGRDRLDYLRPGSSKALAIGDPVFSLGNAFGSIQSDDQVAMAAGVFSAMIELKDKHPKSIYVGRALEFTAALNNGMDGGPLVDARGNLV</sequence>
<dbReference type="Pfam" id="PF13365">
    <property type="entry name" value="Trypsin_2"/>
    <property type="match status" value="1"/>
</dbReference>
<proteinExistence type="predicted"/>
<dbReference type="SUPFAM" id="SSF50494">
    <property type="entry name" value="Trypsin-like serine proteases"/>
    <property type="match status" value="1"/>
</dbReference>
<dbReference type="PANTHER" id="PTHR43343:SF3">
    <property type="entry name" value="PROTEASE DO-LIKE 8, CHLOROPLASTIC"/>
    <property type="match status" value="1"/>
</dbReference>
<protein>
    <recommendedName>
        <fullName evidence="4">Serine protease</fullName>
    </recommendedName>
</protein>
<feature type="non-terminal residue" evidence="3">
    <location>
        <position position="209"/>
    </location>
</feature>
<dbReference type="AlphaFoldDB" id="A0A382IV15"/>
<evidence type="ECO:0008006" key="4">
    <source>
        <dbReference type="Google" id="ProtNLM"/>
    </source>
</evidence>
<gene>
    <name evidence="3" type="ORF">METZ01_LOCUS256262</name>
</gene>
<evidence type="ECO:0000313" key="3">
    <source>
        <dbReference type="EMBL" id="SVC03408.1"/>
    </source>
</evidence>
<evidence type="ECO:0000256" key="1">
    <source>
        <dbReference type="ARBA" id="ARBA00022670"/>
    </source>
</evidence>
<keyword evidence="1" id="KW-0645">Protease</keyword>
<dbReference type="EMBL" id="UINC01069772">
    <property type="protein sequence ID" value="SVC03408.1"/>
    <property type="molecule type" value="Genomic_DNA"/>
</dbReference>
<reference evidence="3" key="1">
    <citation type="submission" date="2018-05" db="EMBL/GenBank/DDBJ databases">
        <authorList>
            <person name="Lanie J.A."/>
            <person name="Ng W.-L."/>
            <person name="Kazmierczak K.M."/>
            <person name="Andrzejewski T.M."/>
            <person name="Davidsen T.M."/>
            <person name="Wayne K.J."/>
            <person name="Tettelin H."/>
            <person name="Glass J.I."/>
            <person name="Rusch D."/>
            <person name="Podicherti R."/>
            <person name="Tsui H.-C.T."/>
            <person name="Winkler M.E."/>
        </authorList>
    </citation>
    <scope>NUCLEOTIDE SEQUENCE</scope>
</reference>
<dbReference type="InterPro" id="IPR001940">
    <property type="entry name" value="Peptidase_S1C"/>
</dbReference>
<dbReference type="GO" id="GO:0004252">
    <property type="term" value="F:serine-type endopeptidase activity"/>
    <property type="evidence" value="ECO:0007669"/>
    <property type="project" value="InterPro"/>
</dbReference>
<name>A0A382IV15_9ZZZZ</name>
<feature type="non-terminal residue" evidence="3">
    <location>
        <position position="1"/>
    </location>
</feature>
<keyword evidence="2" id="KW-0378">Hydrolase</keyword>
<dbReference type="InterPro" id="IPR051201">
    <property type="entry name" value="Chloro_Bact_Ser_Proteases"/>
</dbReference>
<evidence type="ECO:0000256" key="2">
    <source>
        <dbReference type="ARBA" id="ARBA00022801"/>
    </source>
</evidence>
<dbReference type="PRINTS" id="PR00834">
    <property type="entry name" value="PROTEASES2C"/>
</dbReference>
<organism evidence="3">
    <name type="scientific">marine metagenome</name>
    <dbReference type="NCBI Taxonomy" id="408172"/>
    <lineage>
        <taxon>unclassified sequences</taxon>
        <taxon>metagenomes</taxon>
        <taxon>ecological metagenomes</taxon>
    </lineage>
</organism>
<dbReference type="InterPro" id="IPR009003">
    <property type="entry name" value="Peptidase_S1_PA"/>
</dbReference>
<accession>A0A382IV15</accession>
<dbReference type="GO" id="GO:0006508">
    <property type="term" value="P:proteolysis"/>
    <property type="evidence" value="ECO:0007669"/>
    <property type="project" value="UniProtKB-KW"/>
</dbReference>
<dbReference type="Gene3D" id="2.40.10.120">
    <property type="match status" value="1"/>
</dbReference>
<dbReference type="PANTHER" id="PTHR43343">
    <property type="entry name" value="PEPTIDASE S12"/>
    <property type="match status" value="1"/>
</dbReference>